<name>A0AAW6NIV3_ENTCL</name>
<dbReference type="Proteomes" id="UP001215180">
    <property type="component" value="Unassembled WGS sequence"/>
</dbReference>
<dbReference type="GO" id="GO:0016874">
    <property type="term" value="F:ligase activity"/>
    <property type="evidence" value="ECO:0007669"/>
    <property type="project" value="UniProtKB-KW"/>
</dbReference>
<evidence type="ECO:0000313" key="2">
    <source>
        <dbReference type="EMBL" id="MDF3636142.1"/>
    </source>
</evidence>
<evidence type="ECO:0000256" key="1">
    <source>
        <dbReference type="SAM" id="Phobius"/>
    </source>
</evidence>
<sequence length="97" mass="11160">MEKIKPRLYQLTIALSLISLILALVSSGKQREFFYIAIYVSIIGLAFEYKKITLRPFTIALPILLIGLLNLGWYLLYEYHNEGLNLYSDYLGASKKL</sequence>
<comment type="caution">
    <text evidence="2">The sequence shown here is derived from an EMBL/GenBank/DDBJ whole genome shotgun (WGS) entry which is preliminary data.</text>
</comment>
<feature type="non-terminal residue" evidence="2">
    <location>
        <position position="97"/>
    </location>
</feature>
<protein>
    <submittedName>
        <fullName evidence="2">O-antigen ligase family protein</fullName>
    </submittedName>
</protein>
<proteinExistence type="predicted"/>
<accession>A0AAW6NIV3</accession>
<keyword evidence="2" id="KW-0436">Ligase</keyword>
<feature type="transmembrane region" description="Helical" evidence="1">
    <location>
        <begin position="33"/>
        <end position="49"/>
    </location>
</feature>
<dbReference type="AlphaFoldDB" id="A0AAW6NIV3"/>
<keyword evidence="1" id="KW-0812">Transmembrane</keyword>
<evidence type="ECO:0000313" key="3">
    <source>
        <dbReference type="Proteomes" id="UP001215180"/>
    </source>
</evidence>
<feature type="transmembrane region" description="Helical" evidence="1">
    <location>
        <begin position="56"/>
        <end position="76"/>
    </location>
</feature>
<keyword evidence="1" id="KW-1133">Transmembrane helix</keyword>
<gene>
    <name evidence="2" type="ORF">P3S46_02775</name>
</gene>
<feature type="transmembrane region" description="Helical" evidence="1">
    <location>
        <begin position="7"/>
        <end position="27"/>
    </location>
</feature>
<reference evidence="2" key="1">
    <citation type="submission" date="2023-03" db="EMBL/GenBank/DDBJ databases">
        <title>A Study on Prevalence and Characterization of Enterobacter cloacae strains in China.</title>
        <authorList>
            <person name="Zheng Z."/>
        </authorList>
    </citation>
    <scope>NUCLEOTIDE SEQUENCE</scope>
    <source>
        <strain evidence="2">EC77</strain>
    </source>
</reference>
<keyword evidence="1" id="KW-0472">Membrane</keyword>
<organism evidence="2 3">
    <name type="scientific">Enterobacter cloacae</name>
    <dbReference type="NCBI Taxonomy" id="550"/>
    <lineage>
        <taxon>Bacteria</taxon>
        <taxon>Pseudomonadati</taxon>
        <taxon>Pseudomonadota</taxon>
        <taxon>Gammaproteobacteria</taxon>
        <taxon>Enterobacterales</taxon>
        <taxon>Enterobacteriaceae</taxon>
        <taxon>Enterobacter</taxon>
        <taxon>Enterobacter cloacae complex</taxon>
    </lineage>
</organism>
<dbReference type="EMBL" id="JARJGR010000389">
    <property type="protein sequence ID" value="MDF3636142.1"/>
    <property type="molecule type" value="Genomic_DNA"/>
</dbReference>